<dbReference type="Pfam" id="PF00534">
    <property type="entry name" value="Glycos_transf_1"/>
    <property type="match status" value="1"/>
</dbReference>
<proteinExistence type="predicted"/>
<feature type="domain" description="DUF1972" evidence="3">
    <location>
        <begin position="4"/>
        <end position="172"/>
    </location>
</feature>
<evidence type="ECO:0000259" key="2">
    <source>
        <dbReference type="Pfam" id="PF00534"/>
    </source>
</evidence>
<evidence type="ECO:0000313" key="4">
    <source>
        <dbReference type="EMBL" id="KAA5416381.1"/>
    </source>
</evidence>
<dbReference type="PANTHER" id="PTHR46401:SF2">
    <property type="entry name" value="GLYCOSYLTRANSFERASE WBBK-RELATED"/>
    <property type="match status" value="1"/>
</dbReference>
<dbReference type="GO" id="GO:0016757">
    <property type="term" value="F:glycosyltransferase activity"/>
    <property type="evidence" value="ECO:0007669"/>
    <property type="project" value="InterPro"/>
</dbReference>
<dbReference type="PANTHER" id="PTHR46401">
    <property type="entry name" value="GLYCOSYLTRANSFERASE WBBK-RELATED"/>
    <property type="match status" value="1"/>
</dbReference>
<sequence length="358" mass="41341">MMKIGVISTVGVPACYGGYETLVENLLTYCQHSDVNYQVYCSSVAYSKKRKEYKNAQLKYFPFKANGPIGILYDSCSLFHAYFTCDVIMSLGTVGCFWLPLFKLFSSKKVIVNLDGLDDKREKWNRLARFVIRNARNIAAKKADVIIADNFVIQKYIKDKYHRDSVLIEYGGDNAYTYYDENQLSKYGLKRNEYAFKVARIEPENKIDVILEAFSKMPLQKLVLVGNWNKNLYGRNTRKYYEKFSNLILLDPIYNSQEINLLRSNCNIYIHGHSAGGTNPSLVEAMYLGLPIIASNVPYNRATTEDKALYFNDSKDLCNIVLSLSHIQKKEIASCMKNIAERRYLWKIIADKYEQLYH</sequence>
<dbReference type="InterPro" id="IPR001296">
    <property type="entry name" value="Glyco_trans_1"/>
</dbReference>
<protein>
    <submittedName>
        <fullName evidence="4">Glycosyltransferase family 1 protein</fullName>
    </submittedName>
</protein>
<gene>
    <name evidence="4" type="ORF">F2Y81_15840</name>
</gene>
<accession>A0A3D6ASJ6</accession>
<dbReference type="GO" id="GO:0009103">
    <property type="term" value="P:lipopolysaccharide biosynthetic process"/>
    <property type="evidence" value="ECO:0007669"/>
    <property type="project" value="TreeGrafter"/>
</dbReference>
<evidence type="ECO:0000256" key="1">
    <source>
        <dbReference type="ARBA" id="ARBA00022679"/>
    </source>
</evidence>
<dbReference type="Gene3D" id="3.40.50.2000">
    <property type="entry name" value="Glycogen Phosphorylase B"/>
    <property type="match status" value="2"/>
</dbReference>
<keyword evidence="1 4" id="KW-0808">Transferase</keyword>
<name>A0A3D6ASJ6_9BACE</name>
<organism evidence="4 5">
    <name type="scientific">Bacteroides cellulosilyticus</name>
    <dbReference type="NCBI Taxonomy" id="246787"/>
    <lineage>
        <taxon>Bacteria</taxon>
        <taxon>Pseudomonadati</taxon>
        <taxon>Bacteroidota</taxon>
        <taxon>Bacteroidia</taxon>
        <taxon>Bacteroidales</taxon>
        <taxon>Bacteroidaceae</taxon>
        <taxon>Bacteroides</taxon>
    </lineage>
</organism>
<dbReference type="EMBL" id="VVYV01000027">
    <property type="protein sequence ID" value="KAA5416381.1"/>
    <property type="molecule type" value="Genomic_DNA"/>
</dbReference>
<dbReference type="Proteomes" id="UP000448877">
    <property type="component" value="Unassembled WGS sequence"/>
</dbReference>
<feature type="domain" description="Glycosyl transferase family 1" evidence="2">
    <location>
        <begin position="187"/>
        <end position="307"/>
    </location>
</feature>
<evidence type="ECO:0000259" key="3">
    <source>
        <dbReference type="Pfam" id="PF09314"/>
    </source>
</evidence>
<reference evidence="4 5" key="1">
    <citation type="journal article" date="2019" name="Nat. Med.">
        <title>A library of human gut bacterial isolates paired with longitudinal multiomics data enables mechanistic microbiome research.</title>
        <authorList>
            <person name="Poyet M."/>
            <person name="Groussin M."/>
            <person name="Gibbons S.M."/>
            <person name="Avila-Pacheco J."/>
            <person name="Jiang X."/>
            <person name="Kearney S.M."/>
            <person name="Perrotta A.R."/>
            <person name="Berdy B."/>
            <person name="Zhao S."/>
            <person name="Lieberman T.D."/>
            <person name="Swanson P.K."/>
            <person name="Smith M."/>
            <person name="Roesemann S."/>
            <person name="Alexander J.E."/>
            <person name="Rich S.A."/>
            <person name="Livny J."/>
            <person name="Vlamakis H."/>
            <person name="Clish C."/>
            <person name="Bullock K."/>
            <person name="Deik A."/>
            <person name="Scott J."/>
            <person name="Pierce K.A."/>
            <person name="Xavier R.J."/>
            <person name="Alm E.J."/>
        </authorList>
    </citation>
    <scope>NUCLEOTIDE SEQUENCE [LARGE SCALE GENOMIC DNA]</scope>
    <source>
        <strain evidence="4 5">BIOML-A6</strain>
    </source>
</reference>
<comment type="caution">
    <text evidence="4">The sequence shown here is derived from an EMBL/GenBank/DDBJ whole genome shotgun (WGS) entry which is preliminary data.</text>
</comment>
<dbReference type="Pfam" id="PF09314">
    <property type="entry name" value="DUF1972"/>
    <property type="match status" value="1"/>
</dbReference>
<dbReference type="SUPFAM" id="SSF53756">
    <property type="entry name" value="UDP-Glycosyltransferase/glycogen phosphorylase"/>
    <property type="match status" value="1"/>
</dbReference>
<dbReference type="InterPro" id="IPR015393">
    <property type="entry name" value="DUF1972"/>
</dbReference>
<evidence type="ECO:0000313" key="5">
    <source>
        <dbReference type="Proteomes" id="UP000448877"/>
    </source>
</evidence>
<dbReference type="AlphaFoldDB" id="A0A3D6ASJ6"/>